<dbReference type="InterPro" id="IPR036412">
    <property type="entry name" value="HAD-like_sf"/>
</dbReference>
<dbReference type="GO" id="GO:0000166">
    <property type="term" value="F:nucleotide binding"/>
    <property type="evidence" value="ECO:0007669"/>
    <property type="project" value="InterPro"/>
</dbReference>
<keyword evidence="4" id="KW-0106">Calcium</keyword>
<evidence type="ECO:0000256" key="4">
    <source>
        <dbReference type="ARBA" id="ARBA00022837"/>
    </source>
</evidence>
<evidence type="ECO:0000256" key="2">
    <source>
        <dbReference type="ARBA" id="ARBA00022692"/>
    </source>
</evidence>
<protein>
    <submittedName>
        <fullName evidence="11">Uncharacterized protein</fullName>
    </submittedName>
</protein>
<keyword evidence="12" id="KW-1185">Reference proteome</keyword>
<keyword evidence="3" id="KW-0479">Metal-binding</keyword>
<keyword evidence="7 8" id="KW-0472">Membrane</keyword>
<dbReference type="Pfam" id="PF00689">
    <property type="entry name" value="Cation_ATPase_C"/>
    <property type="match status" value="1"/>
</dbReference>
<keyword evidence="5" id="KW-0460">Magnesium</keyword>
<feature type="transmembrane region" description="Helical" evidence="8">
    <location>
        <begin position="882"/>
        <end position="902"/>
    </location>
</feature>
<evidence type="ECO:0000259" key="10">
    <source>
        <dbReference type="Pfam" id="PF00689"/>
    </source>
</evidence>
<dbReference type="Gene3D" id="3.40.50.1000">
    <property type="entry name" value="HAD superfamily/HAD-like"/>
    <property type="match status" value="1"/>
</dbReference>
<gene>
    <name evidence="11" type="ORF">JCGZ_18482</name>
</gene>
<comment type="subcellular location">
    <subcellularLocation>
        <location evidence="1">Membrane</location>
    </subcellularLocation>
</comment>
<dbReference type="PRINTS" id="PR00119">
    <property type="entry name" value="CATATPASE"/>
</dbReference>
<dbReference type="InterPro" id="IPR006068">
    <property type="entry name" value="ATPase_P-typ_cation-transptr_C"/>
</dbReference>
<evidence type="ECO:0000256" key="6">
    <source>
        <dbReference type="ARBA" id="ARBA00022989"/>
    </source>
</evidence>
<dbReference type="STRING" id="180498.A0A067K4D9"/>
<dbReference type="Gene3D" id="3.40.1110.10">
    <property type="entry name" value="Calcium-transporting ATPase, cytoplasmic domain N"/>
    <property type="match status" value="1"/>
</dbReference>
<dbReference type="Proteomes" id="UP000027138">
    <property type="component" value="Unassembled WGS sequence"/>
</dbReference>
<evidence type="ECO:0000256" key="3">
    <source>
        <dbReference type="ARBA" id="ARBA00022723"/>
    </source>
</evidence>
<organism evidence="11 12">
    <name type="scientific">Jatropha curcas</name>
    <name type="common">Barbados nut</name>
    <dbReference type="NCBI Taxonomy" id="180498"/>
    <lineage>
        <taxon>Eukaryota</taxon>
        <taxon>Viridiplantae</taxon>
        <taxon>Streptophyta</taxon>
        <taxon>Embryophyta</taxon>
        <taxon>Tracheophyta</taxon>
        <taxon>Spermatophyta</taxon>
        <taxon>Magnoliopsida</taxon>
        <taxon>eudicotyledons</taxon>
        <taxon>Gunneridae</taxon>
        <taxon>Pentapetalae</taxon>
        <taxon>rosids</taxon>
        <taxon>fabids</taxon>
        <taxon>Malpighiales</taxon>
        <taxon>Euphorbiaceae</taxon>
        <taxon>Crotonoideae</taxon>
        <taxon>Jatropheae</taxon>
        <taxon>Jatropha</taxon>
    </lineage>
</organism>
<name>A0A067K4D9_JATCU</name>
<evidence type="ECO:0000313" key="11">
    <source>
        <dbReference type="EMBL" id="KDP29913.1"/>
    </source>
</evidence>
<sequence>MSQTNSTCYDGDVDCEVSLSASLIVTNTNTNTNAPGKYARFWRRCLVVGFFISLKKTPRDHNVSLSLRSPSVSSDQLPRTSSSQSWHAMDIRSDNEEVDIRSASVLDSDMLTGIQDSILGSNAVPAKGFLHYFLDGQNICAIFLLFICAILSFAVEMIEEGAHHGWHDGVAIIIATLFLVTSRSVSNFLREKEVKKKNKSEVEVTRNGELQRIRVSDIAQGDLLHLKIGDKVPADGLFVNGNDLVLDQVVNSRIDHDTNPFICSGSKVIQGHGQMLVKAVDTSKVYGDPTKRTLLQEKIERLDHFIDNVGLLVSVLIAVIVFVGLLCKRQHKNDHVLPELKGNVSIDVLMKILESMFWRPRGRVCVLTGFLTAIVIGMQHGMPFAITVSLSYWNEKVKTYGVNPQNLSACGAMGLVTVICIDATGGLICNQMEVNEFFIGREDMYNNDLDSEIPQVVLEALHQSIGMPALVPDMSVTPIISSLADWARSKWVIDTEWLSQQFSVLNHGSVTSNINTYRWAAMKKNEEIEQFVHLHLHGDALTILNLCTHYYDRRGEIHDIEDHKTNLEQVIENMKHRGLLAIGFACKQTESPDPEPNAQGSCLLAVIGLKYSCFKMLEDFRNAGVSIKLISQDELSIAREAAHKLGIFCLDSNNVELEGVQIRDLNNTERRRKIEQANIMGSCLGEDMLHVVQSLQENGHVVAFFGGLTSDTSALKKADMGITEVTLSTEIARESSHIIISDKSSLPDFLKFGSLMMVMELTSKELISNPPAKRAEPLVTKAVRINIAAQAMSQASLLLVMHLLGKAIQSIDEDMWKLLVFNSFLLCQVFNQLNVMSIVSKEVAISVIHHYWFLLALGAVMAMQVLILDFATNLAGCGRLNLLHWGLSFIISALSWAFGYGVELVSVLFSNWSSTAYGSHLCLAFHFL</sequence>
<feature type="transmembrane region" description="Helical" evidence="8">
    <location>
        <begin position="139"/>
        <end position="158"/>
    </location>
</feature>
<dbReference type="Pfam" id="PF00122">
    <property type="entry name" value="E1-E2_ATPase"/>
    <property type="match status" value="1"/>
</dbReference>
<reference evidence="11 12" key="1">
    <citation type="journal article" date="2014" name="PLoS ONE">
        <title>Global Analysis of Gene Expression Profiles in Physic Nut (Jatropha curcas L.) Seedlings Exposed to Salt Stress.</title>
        <authorList>
            <person name="Zhang L."/>
            <person name="Zhang C."/>
            <person name="Wu P."/>
            <person name="Chen Y."/>
            <person name="Li M."/>
            <person name="Jiang H."/>
            <person name="Wu G."/>
        </authorList>
    </citation>
    <scope>NUCLEOTIDE SEQUENCE [LARGE SCALE GENOMIC DNA]</scope>
    <source>
        <strain evidence="12">cv. GZQX0401</strain>
        <tissue evidence="11">Young leaves</tissue>
    </source>
</reference>
<dbReference type="SUPFAM" id="SSF56784">
    <property type="entry name" value="HAD-like"/>
    <property type="match status" value="1"/>
</dbReference>
<dbReference type="Gene3D" id="2.70.150.10">
    <property type="entry name" value="Calcium-transporting ATPase, cytoplasmic transduction domain A"/>
    <property type="match status" value="1"/>
</dbReference>
<dbReference type="Gene3D" id="1.20.1110.10">
    <property type="entry name" value="Calcium-transporting ATPase, transmembrane domain"/>
    <property type="match status" value="2"/>
</dbReference>
<dbReference type="PANTHER" id="PTHR24093">
    <property type="entry name" value="CATION TRANSPORTING ATPASE"/>
    <property type="match status" value="1"/>
</dbReference>
<keyword evidence="2 8" id="KW-0812">Transmembrane</keyword>
<dbReference type="PANTHER" id="PTHR24093:SF454">
    <property type="entry name" value="CATION-TRANSPORTING P-TYPE ATPASE C-TERMINAL DOMAIN-CONTAINING PROTEIN"/>
    <property type="match status" value="1"/>
</dbReference>
<evidence type="ECO:0000259" key="9">
    <source>
        <dbReference type="Pfam" id="PF00122"/>
    </source>
</evidence>
<feature type="transmembrane region" description="Helical" evidence="8">
    <location>
        <begin position="851"/>
        <end position="870"/>
    </location>
</feature>
<keyword evidence="6 8" id="KW-1133">Transmembrane helix</keyword>
<dbReference type="InterPro" id="IPR023298">
    <property type="entry name" value="ATPase_P-typ_TM_dom_sf"/>
</dbReference>
<feature type="transmembrane region" description="Helical" evidence="8">
    <location>
        <begin position="170"/>
        <end position="189"/>
    </location>
</feature>
<feature type="domain" description="Cation-transporting P-type ATPase C-terminal" evidence="10">
    <location>
        <begin position="753"/>
        <end position="901"/>
    </location>
</feature>
<evidence type="ECO:0000256" key="7">
    <source>
        <dbReference type="ARBA" id="ARBA00023136"/>
    </source>
</evidence>
<evidence type="ECO:0000256" key="8">
    <source>
        <dbReference type="SAM" id="Phobius"/>
    </source>
</evidence>
<evidence type="ECO:0000256" key="1">
    <source>
        <dbReference type="ARBA" id="ARBA00004370"/>
    </source>
</evidence>
<proteinExistence type="predicted"/>
<accession>A0A067K4D9</accession>
<dbReference type="AlphaFoldDB" id="A0A067K4D9"/>
<feature type="transmembrane region" description="Helical" evidence="8">
    <location>
        <begin position="305"/>
        <end position="326"/>
    </location>
</feature>
<feature type="domain" description="P-type ATPase A" evidence="9">
    <location>
        <begin position="198"/>
        <end position="280"/>
    </location>
</feature>
<dbReference type="SUPFAM" id="SSF81653">
    <property type="entry name" value="Calcium ATPase, transduction domain A"/>
    <property type="match status" value="1"/>
</dbReference>
<dbReference type="GO" id="GO:0005886">
    <property type="term" value="C:plasma membrane"/>
    <property type="evidence" value="ECO:0007669"/>
    <property type="project" value="TreeGrafter"/>
</dbReference>
<dbReference type="InterPro" id="IPR008250">
    <property type="entry name" value="ATPase_P-typ_transduc_dom_A_sf"/>
</dbReference>
<dbReference type="EMBL" id="KK914724">
    <property type="protein sequence ID" value="KDP29913.1"/>
    <property type="molecule type" value="Genomic_DNA"/>
</dbReference>
<dbReference type="OrthoDB" id="1422951at2759"/>
<dbReference type="InterPro" id="IPR023299">
    <property type="entry name" value="ATPase_P-typ_cyto_dom_N"/>
</dbReference>
<evidence type="ECO:0000256" key="5">
    <source>
        <dbReference type="ARBA" id="ARBA00022842"/>
    </source>
</evidence>
<dbReference type="GO" id="GO:0046872">
    <property type="term" value="F:metal ion binding"/>
    <property type="evidence" value="ECO:0007669"/>
    <property type="project" value="UniProtKB-KW"/>
</dbReference>
<dbReference type="SUPFAM" id="SSF81665">
    <property type="entry name" value="Calcium ATPase, transmembrane domain M"/>
    <property type="match status" value="1"/>
</dbReference>
<dbReference type="InterPro" id="IPR023214">
    <property type="entry name" value="HAD_sf"/>
</dbReference>
<dbReference type="InterPro" id="IPR059000">
    <property type="entry name" value="ATPase_P-type_domA"/>
</dbReference>
<evidence type="ECO:0000313" key="12">
    <source>
        <dbReference type="Proteomes" id="UP000027138"/>
    </source>
</evidence>
<dbReference type="GO" id="GO:0005388">
    <property type="term" value="F:P-type calcium transporter activity"/>
    <property type="evidence" value="ECO:0007669"/>
    <property type="project" value="TreeGrafter"/>
</dbReference>